<dbReference type="EMBL" id="LDPR01000002">
    <property type="protein sequence ID" value="KLO38370.1"/>
    <property type="molecule type" value="Genomic_DNA"/>
</dbReference>
<reference evidence="2 3" key="1">
    <citation type="submission" date="2015-05" db="EMBL/GenBank/DDBJ databases">
        <title>Genome sequence of Mycobacterium haemophilum.</title>
        <authorList>
            <person name="Greninger A.L."/>
            <person name="Cunningham G."/>
            <person name="Miller S."/>
        </authorList>
    </citation>
    <scope>NUCLEOTIDE SEQUENCE [LARGE SCALE GENOMIC DNA]</scope>
    <source>
        <strain evidence="3">UC1</strain>
    </source>
</reference>
<dbReference type="PATRIC" id="fig|29311.18.peg.3136"/>
<feature type="domain" description="PE" evidence="1">
    <location>
        <begin position="4"/>
        <end position="95"/>
    </location>
</feature>
<evidence type="ECO:0000259" key="1">
    <source>
        <dbReference type="Pfam" id="PF00934"/>
    </source>
</evidence>
<gene>
    <name evidence="2" type="ORF">ABH38_02795</name>
</gene>
<dbReference type="STRING" id="1202450.B586_04785"/>
<evidence type="ECO:0000313" key="3">
    <source>
        <dbReference type="Proteomes" id="UP000036334"/>
    </source>
</evidence>
<sequence length="103" mass="11057">MSYVVTAPEALRRAAAKVRQLRQRAVDVNAESETPAITAVVAPALDDDSERVATYLVRYGKQYRQTIAAAAAILEEFAVALDAGAAKYSAAEVDNITALSYRP</sequence>
<dbReference type="RefSeq" id="WP_047316763.1">
    <property type="nucleotide sequence ID" value="NZ_LDPQ01000038.1"/>
</dbReference>
<comment type="caution">
    <text evidence="2">The sequence shown here is derived from an EMBL/GenBank/DDBJ whole genome shotgun (WGS) entry which is preliminary data.</text>
</comment>
<dbReference type="SUPFAM" id="SSF140459">
    <property type="entry name" value="PE/PPE dimer-like"/>
    <property type="match status" value="1"/>
</dbReference>
<dbReference type="InterPro" id="IPR038332">
    <property type="entry name" value="PPE_sf"/>
</dbReference>
<dbReference type="Gene3D" id="1.10.287.850">
    <property type="entry name" value="HP0062-like domain"/>
    <property type="match status" value="1"/>
</dbReference>
<organism evidence="2 3">
    <name type="scientific">Mycobacterium haemophilum</name>
    <dbReference type="NCBI Taxonomy" id="29311"/>
    <lineage>
        <taxon>Bacteria</taxon>
        <taxon>Bacillati</taxon>
        <taxon>Actinomycetota</taxon>
        <taxon>Actinomycetes</taxon>
        <taxon>Mycobacteriales</taxon>
        <taxon>Mycobacteriaceae</taxon>
        <taxon>Mycobacterium</taxon>
    </lineage>
</organism>
<evidence type="ECO:0000313" key="2">
    <source>
        <dbReference type="EMBL" id="KLO38370.1"/>
    </source>
</evidence>
<dbReference type="AlphaFoldDB" id="A0A0I9T8Y9"/>
<name>A0A0I9T8Y9_9MYCO</name>
<protein>
    <submittedName>
        <fullName evidence="2">PE family protein</fullName>
    </submittedName>
</protein>
<keyword evidence="3" id="KW-1185">Reference proteome</keyword>
<dbReference type="InterPro" id="IPR000084">
    <property type="entry name" value="PE-PGRS_N"/>
</dbReference>
<proteinExistence type="predicted"/>
<dbReference type="Pfam" id="PF00934">
    <property type="entry name" value="PE"/>
    <property type="match status" value="1"/>
</dbReference>
<dbReference type="Proteomes" id="UP000036334">
    <property type="component" value="Unassembled WGS sequence"/>
</dbReference>
<accession>A0A0I9T8Y9</accession>